<name>A0AAE3WGW8_9RHOB</name>
<evidence type="ECO:0000256" key="1">
    <source>
        <dbReference type="SAM" id="Phobius"/>
    </source>
</evidence>
<evidence type="ECO:0000313" key="3">
    <source>
        <dbReference type="Proteomes" id="UP001226762"/>
    </source>
</evidence>
<sequence length="73" mass="7602">MLWGLVALVILLALVGVTRLLRRLVLVFALAAAGLLLLHMQTAPGEAVAGLGVLVGGLTLSRIARRMVTGFVV</sequence>
<dbReference type="RefSeq" id="WP_306736862.1">
    <property type="nucleotide sequence ID" value="NZ_JANHAX010000005.1"/>
</dbReference>
<organism evidence="2 3">
    <name type="scientific">Marimonas arenosa</name>
    <dbReference type="NCBI Taxonomy" id="1795305"/>
    <lineage>
        <taxon>Bacteria</taxon>
        <taxon>Pseudomonadati</taxon>
        <taxon>Pseudomonadota</taxon>
        <taxon>Alphaproteobacteria</taxon>
        <taxon>Rhodobacterales</taxon>
        <taxon>Paracoccaceae</taxon>
        <taxon>Marimonas</taxon>
    </lineage>
</organism>
<keyword evidence="3" id="KW-1185">Reference proteome</keyword>
<accession>A0AAE3WGW8</accession>
<feature type="transmembrane region" description="Helical" evidence="1">
    <location>
        <begin position="47"/>
        <end position="64"/>
    </location>
</feature>
<keyword evidence="1" id="KW-0472">Membrane</keyword>
<keyword evidence="1" id="KW-0812">Transmembrane</keyword>
<reference evidence="2" key="1">
    <citation type="submission" date="2022-07" db="EMBL/GenBank/DDBJ databases">
        <authorList>
            <person name="Otstavnykh N."/>
            <person name="Isaeva M."/>
            <person name="Bystritskaya E."/>
        </authorList>
    </citation>
    <scope>NUCLEOTIDE SEQUENCE</scope>
    <source>
        <strain evidence="2">KCTC 52189</strain>
    </source>
</reference>
<comment type="caution">
    <text evidence="2">The sequence shown here is derived from an EMBL/GenBank/DDBJ whole genome shotgun (WGS) entry which is preliminary data.</text>
</comment>
<dbReference type="EMBL" id="JANHAX010000005">
    <property type="protein sequence ID" value="MDQ2091577.1"/>
    <property type="molecule type" value="Genomic_DNA"/>
</dbReference>
<dbReference type="Proteomes" id="UP001226762">
    <property type="component" value="Unassembled WGS sequence"/>
</dbReference>
<proteinExistence type="predicted"/>
<keyword evidence="1" id="KW-1133">Transmembrane helix</keyword>
<evidence type="ECO:0000313" key="2">
    <source>
        <dbReference type="EMBL" id="MDQ2091577.1"/>
    </source>
</evidence>
<dbReference type="AlphaFoldDB" id="A0AAE3WGW8"/>
<reference evidence="2" key="2">
    <citation type="submission" date="2023-02" db="EMBL/GenBank/DDBJ databases">
        <title>'Rhodoalgimonas zhirmunskyi' gen. nov., isolated from a red alga.</title>
        <authorList>
            <person name="Nedashkovskaya O.I."/>
            <person name="Otstavnykh N.Y."/>
            <person name="Bystritskaya E.P."/>
            <person name="Balabanova L.A."/>
            <person name="Isaeva M.P."/>
        </authorList>
    </citation>
    <scope>NUCLEOTIDE SEQUENCE</scope>
    <source>
        <strain evidence="2">KCTC 52189</strain>
    </source>
</reference>
<protein>
    <submittedName>
        <fullName evidence="2">Uncharacterized protein</fullName>
    </submittedName>
</protein>
<gene>
    <name evidence="2" type="ORF">NO357_16870</name>
</gene>